<dbReference type="AlphaFoldDB" id="A0A4S2AL99"/>
<gene>
    <name evidence="1" type="ORF">E5356_13800</name>
</gene>
<comment type="caution">
    <text evidence="1">The sequence shown here is derived from an EMBL/GenBank/DDBJ whole genome shotgun (WGS) entry which is preliminary data.</text>
</comment>
<keyword evidence="2" id="KW-1185">Reference proteome</keyword>
<dbReference type="RefSeq" id="WP_136014629.1">
    <property type="nucleotide sequence ID" value="NZ_CAEUHO010000001.1"/>
</dbReference>
<organism evidence="1 2">
    <name type="scientific">Bacteroides acidifaciens</name>
    <dbReference type="NCBI Taxonomy" id="85831"/>
    <lineage>
        <taxon>Bacteria</taxon>
        <taxon>Pseudomonadati</taxon>
        <taxon>Bacteroidota</taxon>
        <taxon>Bacteroidia</taxon>
        <taxon>Bacteroidales</taxon>
        <taxon>Bacteroidaceae</taxon>
        <taxon>Bacteroides</taxon>
    </lineage>
</organism>
<protein>
    <submittedName>
        <fullName evidence="1">Uncharacterized protein</fullName>
    </submittedName>
</protein>
<dbReference type="Proteomes" id="UP000305751">
    <property type="component" value="Unassembled WGS sequence"/>
</dbReference>
<proteinExistence type="predicted"/>
<sequence length="62" mass="7144">MARPIQNTPTIKGEDAKRFRKELLESLTKKLTPEEKAAKKKEIREMEESYNLLVSISGGTFY</sequence>
<dbReference type="EMBL" id="SRZA01000047">
    <property type="protein sequence ID" value="TGY01114.1"/>
    <property type="molecule type" value="Genomic_DNA"/>
</dbReference>
<reference evidence="1 2" key="1">
    <citation type="submission" date="2019-04" db="EMBL/GenBank/DDBJ databases">
        <title>Microbes associate with the intestines of laboratory mice.</title>
        <authorList>
            <person name="Navarre W."/>
            <person name="Wong E."/>
            <person name="Huang K."/>
            <person name="Tropini C."/>
            <person name="Ng K."/>
            <person name="Yu B."/>
        </authorList>
    </citation>
    <scope>NUCLEOTIDE SEQUENCE [LARGE SCALE GENOMIC DNA]</scope>
    <source>
        <strain evidence="1 2">NM70_E10</strain>
    </source>
</reference>
<name>A0A4S2AL99_9BACE</name>
<accession>A0A4S2AL99</accession>
<evidence type="ECO:0000313" key="2">
    <source>
        <dbReference type="Proteomes" id="UP000305751"/>
    </source>
</evidence>
<evidence type="ECO:0000313" key="1">
    <source>
        <dbReference type="EMBL" id="TGY01114.1"/>
    </source>
</evidence>